<organism evidence="2 3">
    <name type="scientific">Mizuhopecten yessoensis</name>
    <name type="common">Japanese scallop</name>
    <name type="synonym">Patinopecten yessoensis</name>
    <dbReference type="NCBI Taxonomy" id="6573"/>
    <lineage>
        <taxon>Eukaryota</taxon>
        <taxon>Metazoa</taxon>
        <taxon>Spiralia</taxon>
        <taxon>Lophotrochozoa</taxon>
        <taxon>Mollusca</taxon>
        <taxon>Bivalvia</taxon>
        <taxon>Autobranchia</taxon>
        <taxon>Pteriomorphia</taxon>
        <taxon>Pectinida</taxon>
        <taxon>Pectinoidea</taxon>
        <taxon>Pectinidae</taxon>
        <taxon>Mizuhopecten</taxon>
    </lineage>
</organism>
<comment type="caution">
    <text evidence="2">The sequence shown here is derived from an EMBL/GenBank/DDBJ whole genome shotgun (WGS) entry which is preliminary data.</text>
</comment>
<accession>A0A210R3R3</accession>
<dbReference type="OrthoDB" id="6119756at2759"/>
<feature type="region of interest" description="Disordered" evidence="1">
    <location>
        <begin position="483"/>
        <end position="518"/>
    </location>
</feature>
<dbReference type="Proteomes" id="UP000242188">
    <property type="component" value="Unassembled WGS sequence"/>
</dbReference>
<dbReference type="AlphaFoldDB" id="A0A210R3R3"/>
<feature type="region of interest" description="Disordered" evidence="1">
    <location>
        <begin position="581"/>
        <end position="617"/>
    </location>
</feature>
<evidence type="ECO:0000313" key="3">
    <source>
        <dbReference type="Proteomes" id="UP000242188"/>
    </source>
</evidence>
<gene>
    <name evidence="2" type="ORF">KP79_PYT11301</name>
</gene>
<evidence type="ECO:0000313" key="2">
    <source>
        <dbReference type="EMBL" id="OWF55605.1"/>
    </source>
</evidence>
<protein>
    <submittedName>
        <fullName evidence="2">Uncharacterized protein</fullName>
    </submittedName>
</protein>
<feature type="region of interest" description="Disordered" evidence="1">
    <location>
        <begin position="289"/>
        <end position="311"/>
    </location>
</feature>
<feature type="compositionally biased region" description="Polar residues" evidence="1">
    <location>
        <begin position="118"/>
        <end position="145"/>
    </location>
</feature>
<dbReference type="EMBL" id="NEDP02000586">
    <property type="protein sequence ID" value="OWF55605.1"/>
    <property type="molecule type" value="Genomic_DNA"/>
</dbReference>
<keyword evidence="3" id="KW-1185">Reference proteome</keyword>
<feature type="region of interest" description="Disordered" evidence="1">
    <location>
        <begin position="429"/>
        <end position="452"/>
    </location>
</feature>
<proteinExistence type="predicted"/>
<feature type="region of interest" description="Disordered" evidence="1">
    <location>
        <begin position="66"/>
        <end position="148"/>
    </location>
</feature>
<name>A0A210R3R3_MIZYE</name>
<reference evidence="2 3" key="1">
    <citation type="journal article" date="2017" name="Nat. Ecol. Evol.">
        <title>Scallop genome provides insights into evolution of bilaterian karyotype and development.</title>
        <authorList>
            <person name="Wang S."/>
            <person name="Zhang J."/>
            <person name="Jiao W."/>
            <person name="Li J."/>
            <person name="Xun X."/>
            <person name="Sun Y."/>
            <person name="Guo X."/>
            <person name="Huan P."/>
            <person name="Dong B."/>
            <person name="Zhang L."/>
            <person name="Hu X."/>
            <person name="Sun X."/>
            <person name="Wang J."/>
            <person name="Zhao C."/>
            <person name="Wang Y."/>
            <person name="Wang D."/>
            <person name="Huang X."/>
            <person name="Wang R."/>
            <person name="Lv J."/>
            <person name="Li Y."/>
            <person name="Zhang Z."/>
            <person name="Liu B."/>
            <person name="Lu W."/>
            <person name="Hui Y."/>
            <person name="Liang J."/>
            <person name="Zhou Z."/>
            <person name="Hou R."/>
            <person name="Li X."/>
            <person name="Liu Y."/>
            <person name="Li H."/>
            <person name="Ning X."/>
            <person name="Lin Y."/>
            <person name="Zhao L."/>
            <person name="Xing Q."/>
            <person name="Dou J."/>
            <person name="Li Y."/>
            <person name="Mao J."/>
            <person name="Guo H."/>
            <person name="Dou H."/>
            <person name="Li T."/>
            <person name="Mu C."/>
            <person name="Jiang W."/>
            <person name="Fu Q."/>
            <person name="Fu X."/>
            <person name="Miao Y."/>
            <person name="Liu J."/>
            <person name="Yu Q."/>
            <person name="Li R."/>
            <person name="Liao H."/>
            <person name="Li X."/>
            <person name="Kong Y."/>
            <person name="Jiang Z."/>
            <person name="Chourrout D."/>
            <person name="Li R."/>
            <person name="Bao Z."/>
        </authorList>
    </citation>
    <scope>NUCLEOTIDE SEQUENCE [LARGE SCALE GENOMIC DNA]</scope>
    <source>
        <strain evidence="2 3">PY_sf001</strain>
    </source>
</reference>
<feature type="compositionally biased region" description="Polar residues" evidence="1">
    <location>
        <begin position="70"/>
        <end position="88"/>
    </location>
</feature>
<sequence length="1014" mass="113646">MSSTLSVVECRPPMTPREGSYPQLRNKSKIAKGCHLSSVTRLSVNNSNHSFDPNVCPVQGSSFPGGFHTQKYTAPQNSPRNRPSTPRSTFKEDQSISATPDGPPKDDRPLSVVGGRFSSLSGTTSRAISRVSSNVPPGRTGTTASFYKPPKDLSEIVLAYDDSGEGEPNGPPPTPSECSISSFKVDGLRIGSVCETRCTQVQSSRDFNPGYVKRVSYCCDKCADRMTCHESLVMDSSSPFYAYQRYTTADNLERCTSHYTPISDDIHKFLESSLSCSLDDEQKRQVSRLWVNKSPEDPVKPSSSPTEEEHLDSCNAAYSSSLLVYACCIHDRSREIKPARSADVLDEKGEQELTVSDLDNNKKPLVEKKYNDGVSHVNLSTPEQTTVDKETKEHMEKTPDRSQTAIINNVQPSVKAKCEKEEPSFWSLDWKPPTQVEPYQDEERMGSPCKSMSYNRDSLREQDVIALPSINVKTKPKSVLSRTTVAERGGSKLTPNEINSNSNTCDDTTPNLQDDKSPTVFDSAKVKQVLQECADIIDVPKRQFLPELNTVPDSIELCYTPIVDKRYNRWKRRRRKRNIGDESGYKTVSPCESSSEENRDNKTNDPPLSNVKLRRRRRLPEEDDFGYHGSNSNLHDLHYDASCEFMSSDKDFTSYNTQTGVTTSGSNSNGTIEEHKERIRTALEQRAKDTLQQEVFHGGSYSGREEEHGLTPDLGNSPLQTTQITIARKSNTPPLPTAKTEEEENLTKSTPKLPLFKAKKTTYARKAMPFQEDPSRFVKPIDRSLVYHASSDSGAIVKLDNSNPSGDSHGQSPSGLFRVRMDKSSKERLLLSRMARHKVVAGNLIPRKRPVSEVKLPSSSATNRNISNLSLNHLLQTIPKQSTSKNKLVEGNNAAKKQDNSHKKEPGVLAPEVVGLQKRTEDSTVETAKKELKRSRKKKFTFPKKPLLDMMNKAYFREIERKLKNREINRLGNVSSLSFTPSFSYSLFELPEIYKKYNKEIESRVSMAWPVSEK</sequence>
<evidence type="ECO:0000256" key="1">
    <source>
        <dbReference type="SAM" id="MobiDB-lite"/>
    </source>
</evidence>
<feature type="region of interest" description="Disordered" evidence="1">
    <location>
        <begin position="1"/>
        <end position="26"/>
    </location>
</feature>
<feature type="compositionally biased region" description="Polar residues" evidence="1">
    <location>
        <begin position="493"/>
        <end position="512"/>
    </location>
</feature>